<evidence type="ECO:0000313" key="2">
    <source>
        <dbReference type="Proteomes" id="UP000295511"/>
    </source>
</evidence>
<evidence type="ECO:0000313" key="1">
    <source>
        <dbReference type="EMBL" id="TDF91676.1"/>
    </source>
</evidence>
<dbReference type="EMBL" id="SMRU01000028">
    <property type="protein sequence ID" value="TDF91676.1"/>
    <property type="molecule type" value="Genomic_DNA"/>
</dbReference>
<dbReference type="RefSeq" id="WP_165962424.1">
    <property type="nucleotide sequence ID" value="NZ_SMRU01000028.1"/>
</dbReference>
<comment type="caution">
    <text evidence="1">The sequence shown here is derived from an EMBL/GenBank/DDBJ whole genome shotgun (WGS) entry which is preliminary data.</text>
</comment>
<name>A0A4R5K9L9_9MICC</name>
<dbReference type="Proteomes" id="UP000295511">
    <property type="component" value="Unassembled WGS sequence"/>
</dbReference>
<sequence length="86" mass="9915">MTRGMSLYGWLLKDSVQGQTTGCMVWQRPNKPRWGRICVNGTMQLVHRLAYSIFLPIPDGLVLDHLCLNREYKAQREPTLPEAQKT</sequence>
<organism evidence="1 2">
    <name type="scientific">Arthrobacter terricola</name>
    <dbReference type="NCBI Taxonomy" id="2547396"/>
    <lineage>
        <taxon>Bacteria</taxon>
        <taxon>Bacillati</taxon>
        <taxon>Actinomycetota</taxon>
        <taxon>Actinomycetes</taxon>
        <taxon>Micrococcales</taxon>
        <taxon>Micrococcaceae</taxon>
        <taxon>Arthrobacter</taxon>
    </lineage>
</organism>
<keyword evidence="2" id="KW-1185">Reference proteome</keyword>
<accession>A0A4R5K9L9</accession>
<protein>
    <recommendedName>
        <fullName evidence="3">HNH nuclease domain-containing protein</fullName>
    </recommendedName>
</protein>
<gene>
    <name evidence="1" type="ORF">E1809_20375</name>
</gene>
<reference evidence="1 2" key="1">
    <citation type="submission" date="2019-03" db="EMBL/GenBank/DDBJ databases">
        <title>Whole genome sequence of Arthrobacter sp JH1-1.</title>
        <authorList>
            <person name="Trinh H.N."/>
        </authorList>
    </citation>
    <scope>NUCLEOTIDE SEQUENCE [LARGE SCALE GENOMIC DNA]</scope>
    <source>
        <strain evidence="1 2">JH1-1</strain>
    </source>
</reference>
<evidence type="ECO:0008006" key="3">
    <source>
        <dbReference type="Google" id="ProtNLM"/>
    </source>
</evidence>
<dbReference type="AlphaFoldDB" id="A0A4R5K9L9"/>
<proteinExistence type="predicted"/>